<evidence type="ECO:0000256" key="3">
    <source>
        <dbReference type="ARBA" id="ARBA00022884"/>
    </source>
</evidence>
<evidence type="ECO:0000256" key="10">
    <source>
        <dbReference type="SAM" id="MobiDB-lite"/>
    </source>
</evidence>
<dbReference type="GO" id="GO:0000027">
    <property type="term" value="P:ribosomal large subunit assembly"/>
    <property type="evidence" value="ECO:0007669"/>
    <property type="project" value="UniProtKB-UniRule"/>
</dbReference>
<dbReference type="PROSITE" id="PS00937">
    <property type="entry name" value="RIBOSOMAL_L20"/>
    <property type="match status" value="1"/>
</dbReference>
<comment type="caution">
    <text evidence="11">The sequence shown here is derived from an EMBL/GenBank/DDBJ whole genome shotgun (WGS) entry which is preliminary data.</text>
</comment>
<keyword evidence="2 8" id="KW-0699">rRNA-binding</keyword>
<dbReference type="InterPro" id="IPR035566">
    <property type="entry name" value="Ribosomal_protein_bL20_C"/>
</dbReference>
<feature type="region of interest" description="Disordered" evidence="10">
    <location>
        <begin position="249"/>
        <end position="284"/>
    </location>
</feature>
<dbReference type="Proteomes" id="UP000237865">
    <property type="component" value="Unassembled WGS sequence"/>
</dbReference>
<keyword evidence="4 8" id="KW-0689">Ribosomal protein</keyword>
<dbReference type="InterPro" id="IPR049946">
    <property type="entry name" value="RIBOSOMAL_L20_CS"/>
</dbReference>
<feature type="compositionally biased region" description="Basic and acidic residues" evidence="10">
    <location>
        <begin position="251"/>
        <end position="278"/>
    </location>
</feature>
<accession>A0A2S5REM8</accession>
<evidence type="ECO:0000256" key="6">
    <source>
        <dbReference type="ARBA" id="ARBA00024775"/>
    </source>
</evidence>
<evidence type="ECO:0000313" key="12">
    <source>
        <dbReference type="Proteomes" id="UP000237865"/>
    </source>
</evidence>
<dbReference type="SUPFAM" id="SSF74731">
    <property type="entry name" value="Ribosomal protein L20"/>
    <property type="match status" value="1"/>
</dbReference>
<organism evidence="11 12">
    <name type="scientific">Williamsoniiplasma lucivorax</name>
    <dbReference type="NCBI Taxonomy" id="209274"/>
    <lineage>
        <taxon>Bacteria</taxon>
        <taxon>Bacillati</taxon>
        <taxon>Mycoplasmatota</taxon>
        <taxon>Mollicutes</taxon>
        <taxon>Entomoplasmatales</taxon>
        <taxon>Williamsoniiplasma</taxon>
    </lineage>
</organism>
<keyword evidence="12" id="KW-1185">Reference proteome</keyword>
<dbReference type="GO" id="GO:0019843">
    <property type="term" value="F:rRNA binding"/>
    <property type="evidence" value="ECO:0007669"/>
    <property type="project" value="UniProtKB-UniRule"/>
</dbReference>
<dbReference type="PRINTS" id="PR00062">
    <property type="entry name" value="RIBOSOMALL20"/>
</dbReference>
<sequence length="322" mass="36717">MARIKFGKVTRARRKRWIKRAKGYYGTKKSSYKKAHEQVVRSMAYAYIGRKQKKRDFRQLWITRINAAVRPFGLSYSRFMNGLKKANIDINRKMLSELAIYNADEFAKIVNLAQSALGQATTKSTAKPVEAPVVKKVIIEAKPVKVETPKVEAPKVETKKVETPKVEAKKVETPKVEKAKAETKKVAKVADENEVDTHDYLAEMEAKYAAELAKQEEAERLEREAHEKALAEAKEEEKEKLIQARAAAKAKKAEMSTQERAKLDGSDSISEPRSELQKHANKMRSLVEAKNKTLKEANLRDMTKKELIKYMRQVADIIKTKK</sequence>
<dbReference type="GO" id="GO:0005840">
    <property type="term" value="C:ribosome"/>
    <property type="evidence" value="ECO:0007669"/>
    <property type="project" value="UniProtKB-KW"/>
</dbReference>
<dbReference type="Gene3D" id="1.10.1900.20">
    <property type="entry name" value="Ribosomal protein L20"/>
    <property type="match status" value="1"/>
</dbReference>
<evidence type="ECO:0000256" key="5">
    <source>
        <dbReference type="ARBA" id="ARBA00023274"/>
    </source>
</evidence>
<proteinExistence type="inferred from homology"/>
<dbReference type="GO" id="GO:1990904">
    <property type="term" value="C:ribonucleoprotein complex"/>
    <property type="evidence" value="ECO:0007669"/>
    <property type="project" value="UniProtKB-KW"/>
</dbReference>
<evidence type="ECO:0000313" key="11">
    <source>
        <dbReference type="EMBL" id="PPE05760.1"/>
    </source>
</evidence>
<dbReference type="NCBIfam" id="TIGR01032">
    <property type="entry name" value="rplT_bact"/>
    <property type="match status" value="1"/>
</dbReference>
<evidence type="ECO:0000256" key="4">
    <source>
        <dbReference type="ARBA" id="ARBA00022980"/>
    </source>
</evidence>
<dbReference type="AlphaFoldDB" id="A0A2S5REM8"/>
<dbReference type="Gene3D" id="6.10.160.10">
    <property type="match status" value="1"/>
</dbReference>
<evidence type="ECO:0000256" key="8">
    <source>
        <dbReference type="HAMAP-Rule" id="MF_00382"/>
    </source>
</evidence>
<reference evidence="11 12" key="1">
    <citation type="submission" date="2017-11" db="EMBL/GenBank/DDBJ databases">
        <title>Genome sequence of Entomoplasma lucivorax PIPN-2 (ATCC 49196).</title>
        <authorList>
            <person name="Lo W.-S."/>
            <person name="Gasparich G.E."/>
            <person name="Kuo C.-H."/>
        </authorList>
    </citation>
    <scope>NUCLEOTIDE SEQUENCE [LARGE SCALE GENOMIC DNA]</scope>
    <source>
        <strain evidence="11 12">PIPN-2</strain>
    </source>
</reference>
<dbReference type="Pfam" id="PF00453">
    <property type="entry name" value="Ribosomal_L20"/>
    <property type="match status" value="1"/>
</dbReference>
<evidence type="ECO:0000256" key="2">
    <source>
        <dbReference type="ARBA" id="ARBA00022730"/>
    </source>
</evidence>
<dbReference type="FunFam" id="1.10.1900.20:FF:000001">
    <property type="entry name" value="50S ribosomal protein L20"/>
    <property type="match status" value="1"/>
</dbReference>
<name>A0A2S5REM8_9MOLU</name>
<comment type="similarity">
    <text evidence="1 8 9">Belongs to the bacterial ribosomal protein bL20 family.</text>
</comment>
<dbReference type="STRING" id="1399797.GCA_000518285_00607"/>
<evidence type="ECO:0000256" key="9">
    <source>
        <dbReference type="RuleBase" id="RU000560"/>
    </source>
</evidence>
<gene>
    <name evidence="8 11" type="primary">rplT</name>
    <name evidence="11" type="ORF">ELUCI_v1c00480</name>
</gene>
<dbReference type="HAMAP" id="MF_00382">
    <property type="entry name" value="Ribosomal_bL20"/>
    <property type="match status" value="1"/>
</dbReference>
<keyword evidence="5 8" id="KW-0687">Ribonucleoprotein</keyword>
<comment type="function">
    <text evidence="6 8 9">Binds directly to 23S ribosomal RNA and is necessary for the in vitro assembly process of the 50S ribosomal subunit. It is not involved in the protein synthesizing functions of that subunit.</text>
</comment>
<evidence type="ECO:0000256" key="7">
    <source>
        <dbReference type="ARBA" id="ARBA00035172"/>
    </source>
</evidence>
<dbReference type="GO" id="GO:0003735">
    <property type="term" value="F:structural constituent of ribosome"/>
    <property type="evidence" value="ECO:0007669"/>
    <property type="project" value="InterPro"/>
</dbReference>
<protein>
    <recommendedName>
        <fullName evidence="7 8">Large ribosomal subunit protein bL20</fullName>
    </recommendedName>
</protein>
<evidence type="ECO:0000256" key="1">
    <source>
        <dbReference type="ARBA" id="ARBA00007698"/>
    </source>
</evidence>
<dbReference type="CDD" id="cd07026">
    <property type="entry name" value="Ribosomal_L20"/>
    <property type="match status" value="1"/>
</dbReference>
<dbReference type="InterPro" id="IPR005813">
    <property type="entry name" value="Ribosomal_bL20"/>
</dbReference>
<dbReference type="EMBL" id="PHNE01000001">
    <property type="protein sequence ID" value="PPE05760.1"/>
    <property type="molecule type" value="Genomic_DNA"/>
</dbReference>
<keyword evidence="3 8" id="KW-0694">RNA-binding</keyword>
<dbReference type="GO" id="GO:0006412">
    <property type="term" value="P:translation"/>
    <property type="evidence" value="ECO:0007669"/>
    <property type="project" value="InterPro"/>
</dbReference>
<dbReference type="PANTHER" id="PTHR10986">
    <property type="entry name" value="39S RIBOSOMAL PROTEIN L20"/>
    <property type="match status" value="1"/>
</dbReference>